<feature type="domain" description="VHS" evidence="31">
    <location>
        <begin position="2180"/>
        <end position="2307"/>
    </location>
</feature>
<dbReference type="PROSITE" id="PS50268">
    <property type="entry name" value="CADHERIN_2"/>
    <property type="match status" value="8"/>
</dbReference>
<keyword evidence="27" id="KW-0175">Coiled coil</keyword>
<keyword evidence="5" id="KW-0597">Phosphoprotein</keyword>
<dbReference type="EC" id="3.4.24.-" evidence="26"/>
<dbReference type="InterPro" id="IPR001506">
    <property type="entry name" value="Peptidase_M12A"/>
</dbReference>
<evidence type="ECO:0000256" key="13">
    <source>
        <dbReference type="ARBA" id="ARBA00022833"/>
    </source>
</evidence>
<evidence type="ECO:0000256" key="19">
    <source>
        <dbReference type="ARBA" id="ARBA00023145"/>
    </source>
</evidence>
<comment type="cofactor">
    <cofactor evidence="25 26">
        <name>Zn(2+)</name>
        <dbReference type="ChEBI" id="CHEBI:29105"/>
    </cofactor>
    <text evidence="25 26">Binds 1 zinc ion per subunit.</text>
</comment>
<evidence type="ECO:0000259" key="31">
    <source>
        <dbReference type="PROSITE" id="PS50179"/>
    </source>
</evidence>
<dbReference type="SUPFAM" id="SSF57903">
    <property type="entry name" value="FYVE/PHD zinc finger"/>
    <property type="match status" value="1"/>
</dbReference>
<feature type="domain" description="Cadherin" evidence="32">
    <location>
        <begin position="1090"/>
        <end position="1185"/>
    </location>
</feature>
<organism evidence="35 36">
    <name type="scientific">Trichinella spiralis</name>
    <name type="common">Trichina worm</name>
    <dbReference type="NCBI Taxonomy" id="6334"/>
    <lineage>
        <taxon>Eukaryota</taxon>
        <taxon>Metazoa</taxon>
        <taxon>Ecdysozoa</taxon>
        <taxon>Nematoda</taxon>
        <taxon>Enoplea</taxon>
        <taxon>Dorylaimia</taxon>
        <taxon>Trichinellida</taxon>
        <taxon>Trichinellidae</taxon>
        <taxon>Trichinella</taxon>
    </lineage>
</organism>
<feature type="region of interest" description="Disordered" evidence="28">
    <location>
        <begin position="598"/>
        <end position="619"/>
    </location>
</feature>
<dbReference type="Pfam" id="PF01549">
    <property type="entry name" value="ShK"/>
    <property type="match status" value="2"/>
</dbReference>
<dbReference type="Pfam" id="PF01400">
    <property type="entry name" value="Astacin"/>
    <property type="match status" value="2"/>
</dbReference>
<dbReference type="GO" id="GO:0035091">
    <property type="term" value="F:phosphatidylinositol binding"/>
    <property type="evidence" value="ECO:0007669"/>
    <property type="project" value="InterPro"/>
</dbReference>
<feature type="compositionally biased region" description="Polar residues" evidence="28">
    <location>
        <begin position="2450"/>
        <end position="2482"/>
    </location>
</feature>
<dbReference type="PRINTS" id="PR00205">
    <property type="entry name" value="CADHERIN"/>
</dbReference>
<dbReference type="CDD" id="cd03569">
    <property type="entry name" value="VHS_Hrs"/>
    <property type="match status" value="1"/>
</dbReference>
<feature type="domain" description="FYVE-type" evidence="30">
    <location>
        <begin position="2324"/>
        <end position="2384"/>
    </location>
</feature>
<keyword evidence="7 29" id="KW-0812">Transmembrane</keyword>
<evidence type="ECO:0000256" key="20">
    <source>
        <dbReference type="ARBA" id="ARBA00023157"/>
    </source>
</evidence>
<evidence type="ECO:0000256" key="15">
    <source>
        <dbReference type="ARBA" id="ARBA00022889"/>
    </source>
</evidence>
<feature type="coiled-coil region" evidence="27">
    <location>
        <begin position="2617"/>
        <end position="2696"/>
    </location>
</feature>
<dbReference type="PRINTS" id="PR00480">
    <property type="entry name" value="ASTACIN"/>
</dbReference>
<dbReference type="GO" id="GO:0016301">
    <property type="term" value="F:kinase activity"/>
    <property type="evidence" value="ECO:0007669"/>
    <property type="project" value="UniProtKB-KW"/>
</dbReference>
<evidence type="ECO:0000256" key="2">
    <source>
        <dbReference type="ARBA" id="ARBA00004370"/>
    </source>
</evidence>
<feature type="region of interest" description="Disordered" evidence="28">
    <location>
        <begin position="1"/>
        <end position="35"/>
    </location>
</feature>
<keyword evidence="11 23" id="KW-0863">Zinc-finger</keyword>
<feature type="domain" description="Cadherin" evidence="32">
    <location>
        <begin position="1768"/>
        <end position="1871"/>
    </location>
</feature>
<dbReference type="InterPro" id="IPR017073">
    <property type="entry name" value="HGS/VPS27"/>
</dbReference>
<keyword evidence="18 29" id="KW-0472">Membrane</keyword>
<feature type="domain" description="ShKT" evidence="33">
    <location>
        <begin position="313"/>
        <end position="347"/>
    </location>
</feature>
<dbReference type="Pfam" id="PF00790">
    <property type="entry name" value="VHS"/>
    <property type="match status" value="1"/>
</dbReference>
<dbReference type="GO" id="GO:0032456">
    <property type="term" value="P:endocytic recycling"/>
    <property type="evidence" value="ECO:0007669"/>
    <property type="project" value="TreeGrafter"/>
</dbReference>
<dbReference type="GO" id="GO:0005886">
    <property type="term" value="C:plasma membrane"/>
    <property type="evidence" value="ECO:0007669"/>
    <property type="project" value="InterPro"/>
</dbReference>
<evidence type="ECO:0000256" key="10">
    <source>
        <dbReference type="ARBA" id="ARBA00022737"/>
    </source>
</evidence>
<comment type="subcellular location">
    <subcellularLocation>
        <location evidence="3">Cytoplasm</location>
    </subcellularLocation>
    <subcellularLocation>
        <location evidence="2">Membrane</location>
    </subcellularLocation>
</comment>
<evidence type="ECO:0000256" key="25">
    <source>
        <dbReference type="PROSITE-ProRule" id="PRU01211"/>
    </source>
</evidence>
<feature type="binding site" evidence="25">
    <location>
        <position position="163"/>
    </location>
    <ligand>
        <name>Zn(2+)</name>
        <dbReference type="ChEBI" id="CHEBI:29105"/>
        <note>catalytic</note>
    </ligand>
</feature>
<dbReference type="InterPro" id="IPR003582">
    <property type="entry name" value="ShKT_dom"/>
</dbReference>
<feature type="domain" description="Cadherin" evidence="32">
    <location>
        <begin position="1511"/>
        <end position="1612"/>
    </location>
</feature>
<keyword evidence="14 22" id="KW-0106">Calcium</keyword>
<dbReference type="InterPro" id="IPR015919">
    <property type="entry name" value="Cadherin-like_sf"/>
</dbReference>
<keyword evidence="15" id="KW-0130">Cell adhesion</keyword>
<keyword evidence="20 24" id="KW-1015">Disulfide bond</keyword>
<feature type="active site" evidence="25">
    <location>
        <position position="154"/>
    </location>
</feature>
<keyword evidence="6 25" id="KW-0645">Protease</keyword>
<dbReference type="GO" id="GO:0007156">
    <property type="term" value="P:homophilic cell adhesion via plasma membrane adhesion molecules"/>
    <property type="evidence" value="ECO:0007669"/>
    <property type="project" value="InterPro"/>
</dbReference>
<dbReference type="InterPro" id="IPR011011">
    <property type="entry name" value="Znf_FYVE_PHD"/>
</dbReference>
<dbReference type="InterPro" id="IPR003903">
    <property type="entry name" value="UIM_dom"/>
</dbReference>
<evidence type="ECO:0000259" key="34">
    <source>
        <dbReference type="PROSITE" id="PS51864"/>
    </source>
</evidence>
<evidence type="ECO:0000256" key="14">
    <source>
        <dbReference type="ARBA" id="ARBA00022837"/>
    </source>
</evidence>
<evidence type="ECO:0000256" key="12">
    <source>
        <dbReference type="ARBA" id="ARBA00022801"/>
    </source>
</evidence>
<dbReference type="SUPFAM" id="SSF49313">
    <property type="entry name" value="Cadherin-like"/>
    <property type="match status" value="8"/>
</dbReference>
<name>A0A0V1BB95_TRISP</name>
<feature type="binding site" evidence="25">
    <location>
        <position position="504"/>
    </location>
    <ligand>
        <name>Zn(2+)</name>
        <dbReference type="ChEBI" id="CHEBI:29105"/>
        <note>catalytic</note>
    </ligand>
</feature>
<feature type="binding site" evidence="25">
    <location>
        <position position="153"/>
    </location>
    <ligand>
        <name>Zn(2+)</name>
        <dbReference type="ChEBI" id="CHEBI:29105"/>
        <note>catalytic</note>
    </ligand>
</feature>
<feature type="domain" description="Peptidase M12A" evidence="34">
    <location>
        <begin position="63"/>
        <end position="257"/>
    </location>
</feature>
<dbReference type="STRING" id="6334.A0A0V1BB95"/>
<dbReference type="Pfam" id="PF00028">
    <property type="entry name" value="Cadherin"/>
    <property type="match status" value="5"/>
</dbReference>
<dbReference type="Gene3D" id="3.40.390.10">
    <property type="entry name" value="Collagenase (Catalytic Domain)"/>
    <property type="match status" value="2"/>
</dbReference>
<feature type="binding site" evidence="25">
    <location>
        <position position="494"/>
    </location>
    <ligand>
        <name>Zn(2+)</name>
        <dbReference type="ChEBI" id="CHEBI:29105"/>
        <note>catalytic</note>
    </ligand>
</feature>
<feature type="domain" description="Peptidase M12A" evidence="34">
    <location>
        <begin position="396"/>
        <end position="598"/>
    </location>
</feature>
<dbReference type="GO" id="GO:0008270">
    <property type="term" value="F:zinc ion binding"/>
    <property type="evidence" value="ECO:0007669"/>
    <property type="project" value="UniProtKB-UniRule"/>
</dbReference>
<dbReference type="InterPro" id="IPR024079">
    <property type="entry name" value="MetalloPept_cat_dom_sf"/>
</dbReference>
<dbReference type="InterPro" id="IPR024641">
    <property type="entry name" value="HRS_helical"/>
</dbReference>
<feature type="non-terminal residue" evidence="35">
    <location>
        <position position="2960"/>
    </location>
</feature>
<dbReference type="FunFam" id="3.40.390.10:FF:000015">
    <property type="entry name" value="Meprin A subunit"/>
    <property type="match status" value="1"/>
</dbReference>
<dbReference type="GO" id="GO:0004222">
    <property type="term" value="F:metalloendopeptidase activity"/>
    <property type="evidence" value="ECO:0007669"/>
    <property type="project" value="UniProtKB-UniRule"/>
</dbReference>
<dbReference type="InterPro" id="IPR017455">
    <property type="entry name" value="Znf_FYVE-rel"/>
</dbReference>
<dbReference type="PROSITE" id="PS00232">
    <property type="entry name" value="CADHERIN_1"/>
    <property type="match status" value="2"/>
</dbReference>
<evidence type="ECO:0000256" key="9">
    <source>
        <dbReference type="ARBA" id="ARBA00022729"/>
    </source>
</evidence>
<evidence type="ECO:0000259" key="33">
    <source>
        <dbReference type="PROSITE" id="PS51670"/>
    </source>
</evidence>
<evidence type="ECO:0000256" key="26">
    <source>
        <dbReference type="RuleBase" id="RU361183"/>
    </source>
</evidence>
<evidence type="ECO:0000256" key="8">
    <source>
        <dbReference type="ARBA" id="ARBA00022723"/>
    </source>
</evidence>
<dbReference type="CDD" id="cd21387">
    <property type="entry name" value="GAT_Hrs"/>
    <property type="match status" value="1"/>
</dbReference>
<evidence type="ECO:0000256" key="16">
    <source>
        <dbReference type="ARBA" id="ARBA00022989"/>
    </source>
</evidence>
<comment type="function">
    <text evidence="1">Metalloprotease.</text>
</comment>
<dbReference type="EMBL" id="JYDH01000070">
    <property type="protein sequence ID" value="KRY34223.1"/>
    <property type="molecule type" value="Genomic_DNA"/>
</dbReference>
<dbReference type="PROSITE" id="PS50178">
    <property type="entry name" value="ZF_FYVE"/>
    <property type="match status" value="1"/>
</dbReference>
<dbReference type="SMART" id="SM00112">
    <property type="entry name" value="CA"/>
    <property type="match status" value="8"/>
</dbReference>
<keyword evidence="9" id="KW-0732">Signal</keyword>
<feature type="transmembrane region" description="Helical" evidence="29">
    <location>
        <begin position="1988"/>
        <end position="2013"/>
    </location>
</feature>
<keyword evidence="16 29" id="KW-1133">Transmembrane helix</keyword>
<dbReference type="Gene3D" id="3.30.40.10">
    <property type="entry name" value="Zinc/RING finger domain, C3HC4 (zinc finger)"/>
    <property type="match status" value="1"/>
</dbReference>
<feature type="domain" description="Cadherin" evidence="32">
    <location>
        <begin position="1303"/>
        <end position="1409"/>
    </location>
</feature>
<keyword evidence="12 25" id="KW-0378">Hydrolase</keyword>
<dbReference type="PROSITE" id="PS51670">
    <property type="entry name" value="SHKT"/>
    <property type="match status" value="1"/>
</dbReference>
<dbReference type="Proteomes" id="UP000054776">
    <property type="component" value="Unassembled WGS sequence"/>
</dbReference>
<dbReference type="InterPro" id="IPR008942">
    <property type="entry name" value="ENTH_VHS"/>
</dbReference>
<dbReference type="GO" id="GO:0031623">
    <property type="term" value="P:receptor internalization"/>
    <property type="evidence" value="ECO:0007669"/>
    <property type="project" value="TreeGrafter"/>
</dbReference>
<dbReference type="GO" id="GO:0006508">
    <property type="term" value="P:proteolysis"/>
    <property type="evidence" value="ECO:0007669"/>
    <property type="project" value="UniProtKB-KW"/>
</dbReference>
<sequence>MKAFSRPHTNINGGFEPQNDSPAKEMYGSETHPPWQQVDKFQGDIVGKAVMRRRLKTRGVSRNGVRMTKDKWPNNEVPYVLSDYYTTKERAIIARAMKAYHDRTCVRFVPRTFEPDYLYIGKIDGCFSDVGRGGGRQELSLDFGCIDYETVIHELMHAVGFWHEHERWDRDNYIQILWNNVDRGGYDQFGKANLLESDYYDENYDYFSILHYDSKAFSRNGRNTIEARMPGMTAIIGRMKDFSPVDLRKINKMYNCSSYYTYAAGNPGVWLNHLPGATSDAFLSKEKTDPYSYFTKPNPFLPSPSAHQNAEICEDKATQCWLILDRCRSLFYEFLMRYLCPKSCGFCAYECNEINLPFLTPQDFKNGLKLAARDLLVNGLKSIWQLNKYRGDVRGKALRRRQFDSNSNLRGVSRNARIGSQYKWPDAASERAVIARAMQAYHEKTCIKFVARTHEPDYLYIKKEDGCFSDVGRTGGRQTVSLDDGCIYYRTIIHELMHAIGFWHEHERPDRDDFVDVIWYNIRAGAHSQFQKVSPSESNTFGERYDYRSIMHYDSKSFSKNGRDTMVAREPGMTSVMGKSGDFSPSDLRRLNTLYNCHSRPNSRPAPPPSPIIRPLVRPPVIDDEDDDYDGAPFSIRPPPPRPIRLNLKIPFLDLICTDMWKDCYKWAAMCRTSVLEVPMRFFYRFERAEKLFSHGAAKLPSNQSCENPHTRPRACRGKKVQFEDGCCKNWLFTCAMRYGRDNNLLRRPTAEQGQFVLVWANIRADRDVVVIKRPFGEHENKTQSYFEQQPLTDPLNDNVPQSWNMLWPAMRSDHFYATQPLSFIHPTCGPAVSICSGVQYTASVVTGIPPEKKALKIYPLPIKAKNIYNPNVPVTYAFFNGTPETFSKYFAINAQNAEIVQLKIIPNKEAGPFLIYVIARTAYTGSKVSFAQLNIQALNPTESRFEPEVQVTNTQAYIDENASIGTLIRTERRQNGPPLQISVTDKDLKPGMPPAIYQYILSGSGANHFAIDQRGYVFLNALALKVDKNGDNVHELIIRAREVDTTPIRTSEPVKVRIEIIALDSHSPPVFGSKVYYATAYSGLPQQSLIRVKATVKDSKTLAILKYRILSVSKGAEDLFHYNEDTNTLIALGFLNPNAQYRVVLEVMDKFSRTATTTIMVRVVDAATIGHLYQYSTQSVQPLAWTTTTTTTATIPATQPVIAATFNITVSEEVSPDTLVMTLTAEGAAPDQTSYRITDATEKGKFRIDKNDGRIFTAGALDREHIPSHRLVIEVKSGTMTTYAEILVNISDVNDNPPKIVNETPIKFTVNSNSPNSIIGKITATDNDIGDNGIVRYRLKFPNKFFSIDPMKGIIKSRADLSTTGHSVHKLTIIAEDGGEPSLQSSVDATIEILNDNTDTGPLSVPVFTGNYSVGIDENLGPTNLVQIKAKYLDGRQGPVTYILRRGDMSLFSIDQRTGMLSTLVSLDAEKQKKYTLIVGTEENLSEEPPAWARVTVIVHELNDNSPIFQEKSYSTTISEALPPGSSILQVSASDRDDSSPNNLIKYRLIGDEEAAKFFAIDEDSGLITIARSLLGAGKDKFTSFCFQLSVEAKDKGNPPRSSFTTVAVHVEIPTTTPLHFGSLSTWMPPSSSAVHLQNNFVNSVFNTTVYELVPSPHFVMTLPMKSSNPTWQPVVQCKILDGDSEEAFIIKTGSGGLCELETRLKLDREEVSMYKLNISAATVLPSGAQYFDYATVFIEVLDQNDNRPEFQFDEDSALLGTFIGIVDEKAAEFTPILKIKAVDKDVGRNKQIAYSLLENDPDSSLFMIDQETGELKTKAKLKEQRGKSAAVYHFRVQAKDNPSYGIPLSAEANVVVNTVRNTNRFMITVDKWHAGQQDQNVKKLKNEIRQIIERSRNKCQMIILERIEDADYLGIVNNFGVNLIFVAVNIQTKRVCRSSDLGEIFAKENIRRLKERLAPALLVQNVQEMVSPSTLLFGRRLQMSEIVLISVGCFIGLACLVGVLVLCYYWNRYGFEVNFLIGKFHTVNEADIDKCRQFGSQAKRASSEKAMLYAGIPPFNPILMSPSEKEYETQMLELSVPDEPYDKRFNLTTVGIDDGIYTIRPGDRSALYGTRSSSLSHVYIPPPDYPRNEDIYPRRPKQLYKFDLQKGRTTSVLLFAALGTFAMSKKFEKLLDRATDATLLEADWESIMNCVDAVRSGETAPKSAILSVRKRYHSDNPHVAHHALLVLEALVKNGGPKIHREIATKEFMEDLKHVTSESADKVKDKVLELIQCWAHAFRDNPEYKIVKDTHTLMKLEGHVFPVLRESDAMFMAESAPDWVDADHCFRCKVQFSLITRKHHCRNCGQIFCDKCSNKNIPLPHLGIERDVRVCEGCFDRIKNPIGDLIKKLGEFTPSSVESSKAALEKEKQKEKEKKEAELREEEELQLALALSQSEKEEKDRLKNRNSYQWKTSPPTMMNSNYGTSSASVANNLSPNHNEGKKDKGLSSAKDMENELARYLNRQYWEKVRLEQKQANTRKSPTPSAPFEPTSVIKQPLESVESENNNNGVEMNALQDFVNSLNESISVFVNRIKSNQTRGRSVTADDTIQNNFIALTSMHSRLLKNMQDRIDRREYYENLQDKVNQIREAREALESLREEYRDKKKVELAEMQRQKQLVMLAKLQSMRLKKYEMLGLQRMEALRQIEEKQRELFMRNKTAMQQPPPPPSQQPQQQQQQQPVIPVGLPPQQQQHHHHHHQQQPSLLTGAMGSNTLVQPSAAFNHSCTTALQSGHVQAEFSQTPQVVSVPHVALMYPYTVPTNENCAPSSQVLMPNPYSVNQPSMVPQQAAYHSSYYPVDPSYGLSYIHAPSAYHHSSSYAVAGQMDVQSCVYPLDGAGHFPAPHAYTVSQGIPGMVMHPQPTQQVMPTAGQPNVSTPVTQASASTQSEPVSILCRVVQMIKTVRDTNIVCVDAHLTP</sequence>
<dbReference type="PANTHER" id="PTHR46275">
    <property type="entry name" value="HEPATOCYTE GROWTH FACTOR-REGULATED TYROSINE KINASE SUBSTRATE"/>
    <property type="match status" value="1"/>
</dbReference>
<dbReference type="SMART" id="SM00235">
    <property type="entry name" value="ZnMc"/>
    <property type="match status" value="2"/>
</dbReference>
<dbReference type="SMART" id="SM00288">
    <property type="entry name" value="VHS"/>
    <property type="match status" value="1"/>
</dbReference>
<dbReference type="PROSITE" id="PS51864">
    <property type="entry name" value="ASTACIN"/>
    <property type="match status" value="2"/>
</dbReference>
<keyword evidence="36" id="KW-1185">Reference proteome</keyword>
<comment type="caution">
    <text evidence="24">Lacks conserved residue(s) required for the propagation of feature annotation.</text>
</comment>
<dbReference type="Gene3D" id="1.25.40.90">
    <property type="match status" value="1"/>
</dbReference>
<feature type="compositionally biased region" description="Basic and acidic residues" evidence="28">
    <location>
        <begin position="2439"/>
        <end position="2448"/>
    </location>
</feature>
<proteinExistence type="predicted"/>
<feature type="domain" description="Cadherin" evidence="32">
    <location>
        <begin position="1643"/>
        <end position="1752"/>
    </location>
</feature>
<dbReference type="Gene3D" id="1.20.5.1940">
    <property type="match status" value="1"/>
</dbReference>
<evidence type="ECO:0000313" key="36">
    <source>
        <dbReference type="Proteomes" id="UP000054776"/>
    </source>
</evidence>
<evidence type="ECO:0000259" key="30">
    <source>
        <dbReference type="PROSITE" id="PS50178"/>
    </source>
</evidence>
<dbReference type="InterPro" id="IPR002014">
    <property type="entry name" value="VHS_dom"/>
</dbReference>
<evidence type="ECO:0000256" key="6">
    <source>
        <dbReference type="ARBA" id="ARBA00022670"/>
    </source>
</evidence>
<accession>A0A0V1BB95</accession>
<evidence type="ECO:0000313" key="35">
    <source>
        <dbReference type="EMBL" id="KRY34223.1"/>
    </source>
</evidence>
<evidence type="ECO:0000256" key="28">
    <source>
        <dbReference type="SAM" id="MobiDB-lite"/>
    </source>
</evidence>
<evidence type="ECO:0000256" key="27">
    <source>
        <dbReference type="SAM" id="Coils"/>
    </source>
</evidence>
<dbReference type="Pfam" id="PF12210">
    <property type="entry name" value="Hrs_helical"/>
    <property type="match status" value="1"/>
</dbReference>
<comment type="caution">
    <text evidence="35">The sequence shown here is derived from an EMBL/GenBank/DDBJ whole genome shotgun (WGS) entry which is preliminary data.</text>
</comment>
<gene>
    <name evidence="35" type="primary">HGS</name>
    <name evidence="35" type="ORF">T01_10910</name>
</gene>
<evidence type="ECO:0000256" key="23">
    <source>
        <dbReference type="PROSITE-ProRule" id="PRU00091"/>
    </source>
</evidence>
<keyword evidence="10" id="KW-0677">Repeat</keyword>
<dbReference type="PROSITE" id="PS50179">
    <property type="entry name" value="VHS"/>
    <property type="match status" value="1"/>
</dbReference>
<feature type="compositionally biased region" description="Basic and acidic residues" evidence="28">
    <location>
        <begin position="2408"/>
        <end position="2423"/>
    </location>
</feature>
<dbReference type="Gene3D" id="1.10.10.1940">
    <property type="match status" value="1"/>
</dbReference>
<feature type="active site" evidence="25">
    <location>
        <position position="495"/>
    </location>
</feature>
<dbReference type="CDD" id="cd04280">
    <property type="entry name" value="ZnMc_astacin_like"/>
    <property type="match status" value="2"/>
</dbReference>
<dbReference type="GO" id="GO:0043130">
    <property type="term" value="F:ubiquitin binding"/>
    <property type="evidence" value="ECO:0007669"/>
    <property type="project" value="InterPro"/>
</dbReference>
<evidence type="ECO:0000256" key="5">
    <source>
        <dbReference type="ARBA" id="ARBA00022553"/>
    </source>
</evidence>
<dbReference type="FunFam" id="3.30.40.10:FF:000105">
    <property type="entry name" value="WD repeat and FYVE domain-containing protein 2"/>
    <property type="match status" value="1"/>
</dbReference>
<dbReference type="SUPFAM" id="SSF48464">
    <property type="entry name" value="ENTH/VHS domain"/>
    <property type="match status" value="1"/>
</dbReference>
<dbReference type="SMART" id="SM00064">
    <property type="entry name" value="FYVE"/>
    <property type="match status" value="1"/>
</dbReference>
<keyword evidence="35" id="KW-0808">Transferase</keyword>
<dbReference type="InterPro" id="IPR020894">
    <property type="entry name" value="Cadherin_CS"/>
</dbReference>
<evidence type="ECO:0000256" key="18">
    <source>
        <dbReference type="ARBA" id="ARBA00023136"/>
    </source>
</evidence>
<dbReference type="PANTHER" id="PTHR46275:SF1">
    <property type="entry name" value="HEPATOCYTE GROWTH FACTOR-REGULATED TYROSINE KINASE SUBSTRATE"/>
    <property type="match status" value="1"/>
</dbReference>
<evidence type="ECO:0000256" key="7">
    <source>
        <dbReference type="ARBA" id="ARBA00022692"/>
    </source>
</evidence>
<dbReference type="OrthoDB" id="957735at2759"/>
<keyword evidence="19" id="KW-0865">Zymogen</keyword>
<dbReference type="Pfam" id="PF01363">
    <property type="entry name" value="FYVE"/>
    <property type="match status" value="1"/>
</dbReference>
<evidence type="ECO:0000256" key="22">
    <source>
        <dbReference type="PROSITE-ProRule" id="PRU00043"/>
    </source>
</evidence>
<feature type="region of interest" description="Disordered" evidence="28">
    <location>
        <begin position="2402"/>
        <end position="2491"/>
    </location>
</feature>
<feature type="disulfide bond" evidence="24">
    <location>
        <begin position="313"/>
        <end position="347"/>
    </location>
</feature>
<dbReference type="GO" id="GO:0005769">
    <property type="term" value="C:early endosome"/>
    <property type="evidence" value="ECO:0007669"/>
    <property type="project" value="TreeGrafter"/>
</dbReference>
<keyword evidence="17 25" id="KW-0482">Metalloprotease</keyword>
<dbReference type="InterPro" id="IPR006026">
    <property type="entry name" value="Peptidase_Metallo"/>
</dbReference>
<dbReference type="SMART" id="SM00254">
    <property type="entry name" value="ShKT"/>
    <property type="match status" value="1"/>
</dbReference>
<protein>
    <recommendedName>
        <fullName evidence="26">Metalloendopeptidase</fullName>
        <ecNumber evidence="26">3.4.24.-</ecNumber>
    </recommendedName>
</protein>
<evidence type="ECO:0000256" key="24">
    <source>
        <dbReference type="PROSITE-ProRule" id="PRU01005"/>
    </source>
</evidence>
<dbReference type="InterPro" id="IPR034035">
    <property type="entry name" value="Astacin-like_dom"/>
</dbReference>
<feature type="domain" description="Cadherin" evidence="32">
    <location>
        <begin position="951"/>
        <end position="1072"/>
    </location>
</feature>
<dbReference type="InterPro" id="IPR002126">
    <property type="entry name" value="Cadherin-like_dom"/>
</dbReference>
<evidence type="ECO:0000256" key="1">
    <source>
        <dbReference type="ARBA" id="ARBA00002657"/>
    </source>
</evidence>
<feature type="domain" description="Cadherin" evidence="32">
    <location>
        <begin position="1203"/>
        <end position="1301"/>
    </location>
</feature>
<evidence type="ECO:0000256" key="21">
    <source>
        <dbReference type="ARBA" id="ARBA00023180"/>
    </source>
</evidence>
<dbReference type="SUPFAM" id="SSF55486">
    <property type="entry name" value="Metalloproteases ('zincins'), catalytic domain"/>
    <property type="match status" value="2"/>
</dbReference>
<evidence type="ECO:0000256" key="3">
    <source>
        <dbReference type="ARBA" id="ARBA00004496"/>
    </source>
</evidence>
<feature type="domain" description="Cadherin" evidence="32">
    <location>
        <begin position="1409"/>
        <end position="1510"/>
    </location>
</feature>
<dbReference type="Gene3D" id="2.60.40.60">
    <property type="entry name" value="Cadherins"/>
    <property type="match status" value="8"/>
</dbReference>
<dbReference type="InterPro" id="IPR000306">
    <property type="entry name" value="Znf_FYVE"/>
</dbReference>
<dbReference type="FunFam" id="2.60.40.60:FF:000116">
    <property type="entry name" value="Dachsous cadherin-related 2"/>
    <property type="match status" value="1"/>
</dbReference>
<dbReference type="GO" id="GO:0005509">
    <property type="term" value="F:calcium ion binding"/>
    <property type="evidence" value="ECO:0007669"/>
    <property type="project" value="UniProtKB-UniRule"/>
</dbReference>
<evidence type="ECO:0000259" key="32">
    <source>
        <dbReference type="PROSITE" id="PS50268"/>
    </source>
</evidence>
<feature type="region of interest" description="Disordered" evidence="28">
    <location>
        <begin position="2703"/>
        <end position="2747"/>
    </location>
</feature>
<keyword evidence="8 25" id="KW-0479">Metal-binding</keyword>
<evidence type="ECO:0000256" key="4">
    <source>
        <dbReference type="ARBA" id="ARBA00022490"/>
    </source>
</evidence>
<evidence type="ECO:0000256" key="17">
    <source>
        <dbReference type="ARBA" id="ARBA00023049"/>
    </source>
</evidence>
<keyword evidence="13 25" id="KW-0862">Zinc</keyword>
<evidence type="ECO:0000256" key="11">
    <source>
        <dbReference type="ARBA" id="ARBA00022771"/>
    </source>
</evidence>
<feature type="binding site" evidence="25">
    <location>
        <position position="157"/>
    </location>
    <ligand>
        <name>Zn(2+)</name>
        <dbReference type="ChEBI" id="CHEBI:29105"/>
        <note>catalytic</note>
    </ligand>
</feature>
<dbReference type="CDD" id="cd11304">
    <property type="entry name" value="Cadherin_repeat"/>
    <property type="match status" value="8"/>
</dbReference>
<dbReference type="PROSITE" id="PS50330">
    <property type="entry name" value="UIM"/>
    <property type="match status" value="1"/>
</dbReference>
<keyword evidence="21" id="KW-0325">Glycoprotein</keyword>
<feature type="binding site" evidence="25">
    <location>
        <position position="498"/>
    </location>
    <ligand>
        <name>Zn(2+)</name>
        <dbReference type="ChEBI" id="CHEBI:29105"/>
        <note>catalytic</note>
    </ligand>
</feature>
<dbReference type="CDD" id="cd15720">
    <property type="entry name" value="FYVE_Hrs"/>
    <property type="match status" value="1"/>
</dbReference>
<keyword evidence="4" id="KW-0963">Cytoplasm</keyword>
<keyword evidence="35" id="KW-0418">Kinase</keyword>
<dbReference type="InterPro" id="IPR013083">
    <property type="entry name" value="Znf_RING/FYVE/PHD"/>
</dbReference>
<feature type="compositionally biased region" description="Low complexity" evidence="28">
    <location>
        <begin position="2715"/>
        <end position="2735"/>
    </location>
</feature>
<dbReference type="InParanoid" id="A0A0V1BB95"/>
<reference evidence="35 36" key="1">
    <citation type="submission" date="2015-01" db="EMBL/GenBank/DDBJ databases">
        <title>Evolution of Trichinella species and genotypes.</title>
        <authorList>
            <person name="Korhonen P.K."/>
            <person name="Edoardo P."/>
            <person name="Giuseppe L.R."/>
            <person name="Gasser R.B."/>
        </authorList>
    </citation>
    <scope>NUCLEOTIDE SEQUENCE [LARGE SCALE GENOMIC DNA]</scope>
    <source>
        <strain evidence="35">ISS3</strain>
    </source>
</reference>
<evidence type="ECO:0000256" key="29">
    <source>
        <dbReference type="SAM" id="Phobius"/>
    </source>
</evidence>